<sequence length="90" mass="9796">MIWVAALLANVIMTHDRRLLTEANLGRKADVGAATDANKAAVVVTINTDGADYDTNTDYGKYKPGQDSFGSDTSSHHHYPTDQNPNKPQH</sequence>
<accession>A0AAV5LN06</accession>
<dbReference type="Proteomes" id="UP001054252">
    <property type="component" value="Unassembled WGS sequence"/>
</dbReference>
<feature type="compositionally biased region" description="Polar residues" evidence="1">
    <location>
        <begin position="81"/>
        <end position="90"/>
    </location>
</feature>
<keyword evidence="3" id="KW-1185">Reference proteome</keyword>
<organism evidence="2 3">
    <name type="scientific">Rubroshorea leprosula</name>
    <dbReference type="NCBI Taxonomy" id="152421"/>
    <lineage>
        <taxon>Eukaryota</taxon>
        <taxon>Viridiplantae</taxon>
        <taxon>Streptophyta</taxon>
        <taxon>Embryophyta</taxon>
        <taxon>Tracheophyta</taxon>
        <taxon>Spermatophyta</taxon>
        <taxon>Magnoliopsida</taxon>
        <taxon>eudicotyledons</taxon>
        <taxon>Gunneridae</taxon>
        <taxon>Pentapetalae</taxon>
        <taxon>rosids</taxon>
        <taxon>malvids</taxon>
        <taxon>Malvales</taxon>
        <taxon>Dipterocarpaceae</taxon>
        <taxon>Rubroshorea</taxon>
    </lineage>
</organism>
<gene>
    <name evidence="2" type="ORF">SLEP1_g45880</name>
</gene>
<comment type="caution">
    <text evidence="2">The sequence shown here is derived from an EMBL/GenBank/DDBJ whole genome shotgun (WGS) entry which is preliminary data.</text>
</comment>
<dbReference type="EMBL" id="BPVZ01000125">
    <property type="protein sequence ID" value="GKV37917.1"/>
    <property type="molecule type" value="Genomic_DNA"/>
</dbReference>
<proteinExistence type="predicted"/>
<feature type="region of interest" description="Disordered" evidence="1">
    <location>
        <begin position="51"/>
        <end position="90"/>
    </location>
</feature>
<evidence type="ECO:0000313" key="2">
    <source>
        <dbReference type="EMBL" id="GKV37917.1"/>
    </source>
</evidence>
<evidence type="ECO:0000313" key="3">
    <source>
        <dbReference type="Proteomes" id="UP001054252"/>
    </source>
</evidence>
<evidence type="ECO:0000256" key="1">
    <source>
        <dbReference type="SAM" id="MobiDB-lite"/>
    </source>
</evidence>
<dbReference type="AlphaFoldDB" id="A0AAV5LN06"/>
<name>A0AAV5LN06_9ROSI</name>
<protein>
    <submittedName>
        <fullName evidence="2">Uncharacterized protein</fullName>
    </submittedName>
</protein>
<reference evidence="2 3" key="1">
    <citation type="journal article" date="2021" name="Commun. Biol.">
        <title>The genome of Shorea leprosula (Dipterocarpaceae) highlights the ecological relevance of drought in aseasonal tropical rainforests.</title>
        <authorList>
            <person name="Ng K.K.S."/>
            <person name="Kobayashi M.J."/>
            <person name="Fawcett J.A."/>
            <person name="Hatakeyama M."/>
            <person name="Paape T."/>
            <person name="Ng C.H."/>
            <person name="Ang C.C."/>
            <person name="Tnah L.H."/>
            <person name="Lee C.T."/>
            <person name="Nishiyama T."/>
            <person name="Sese J."/>
            <person name="O'Brien M.J."/>
            <person name="Copetti D."/>
            <person name="Mohd Noor M.I."/>
            <person name="Ong R.C."/>
            <person name="Putra M."/>
            <person name="Sireger I.Z."/>
            <person name="Indrioko S."/>
            <person name="Kosugi Y."/>
            <person name="Izuno A."/>
            <person name="Isagi Y."/>
            <person name="Lee S.L."/>
            <person name="Shimizu K.K."/>
        </authorList>
    </citation>
    <scope>NUCLEOTIDE SEQUENCE [LARGE SCALE GENOMIC DNA]</scope>
    <source>
        <strain evidence="2">214</strain>
    </source>
</reference>